<evidence type="ECO:0000313" key="1">
    <source>
        <dbReference type="EMBL" id="CAL1405307.1"/>
    </source>
</evidence>
<dbReference type="Proteomes" id="UP001497516">
    <property type="component" value="Chromosome 8"/>
</dbReference>
<proteinExistence type="predicted"/>
<gene>
    <name evidence="1" type="ORF">LTRI10_LOCUS45101</name>
</gene>
<sequence length="68" mass="7814">MLKVTLASRCDPSFRMVLTDEELEVDWRKRTYAEMMESEMLPQSLALSMIEAPRILVDVVVPEDGEPD</sequence>
<accession>A0AAV2G564</accession>
<protein>
    <submittedName>
        <fullName evidence="1">Uncharacterized protein</fullName>
    </submittedName>
</protein>
<dbReference type="AlphaFoldDB" id="A0AAV2G564"/>
<organism evidence="1 2">
    <name type="scientific">Linum trigynum</name>
    <dbReference type="NCBI Taxonomy" id="586398"/>
    <lineage>
        <taxon>Eukaryota</taxon>
        <taxon>Viridiplantae</taxon>
        <taxon>Streptophyta</taxon>
        <taxon>Embryophyta</taxon>
        <taxon>Tracheophyta</taxon>
        <taxon>Spermatophyta</taxon>
        <taxon>Magnoliopsida</taxon>
        <taxon>eudicotyledons</taxon>
        <taxon>Gunneridae</taxon>
        <taxon>Pentapetalae</taxon>
        <taxon>rosids</taxon>
        <taxon>fabids</taxon>
        <taxon>Malpighiales</taxon>
        <taxon>Linaceae</taxon>
        <taxon>Linum</taxon>
    </lineage>
</organism>
<keyword evidence="2" id="KW-1185">Reference proteome</keyword>
<reference evidence="1 2" key="1">
    <citation type="submission" date="2024-04" db="EMBL/GenBank/DDBJ databases">
        <authorList>
            <person name="Fracassetti M."/>
        </authorList>
    </citation>
    <scope>NUCLEOTIDE SEQUENCE [LARGE SCALE GENOMIC DNA]</scope>
</reference>
<evidence type="ECO:0000313" key="2">
    <source>
        <dbReference type="Proteomes" id="UP001497516"/>
    </source>
</evidence>
<dbReference type="EMBL" id="OZ034821">
    <property type="protein sequence ID" value="CAL1405307.1"/>
    <property type="molecule type" value="Genomic_DNA"/>
</dbReference>
<name>A0AAV2G564_9ROSI</name>